<feature type="compositionally biased region" description="Low complexity" evidence="9">
    <location>
        <begin position="412"/>
        <end position="455"/>
    </location>
</feature>
<proteinExistence type="predicted"/>
<feature type="region of interest" description="Disordered" evidence="9">
    <location>
        <begin position="1197"/>
        <end position="1216"/>
    </location>
</feature>
<feature type="region of interest" description="Disordered" evidence="9">
    <location>
        <begin position="2820"/>
        <end position="2839"/>
    </location>
</feature>
<feature type="coiled-coil region" evidence="8">
    <location>
        <begin position="2974"/>
        <end position="3018"/>
    </location>
</feature>
<feature type="coiled-coil region" evidence="8">
    <location>
        <begin position="1770"/>
        <end position="1811"/>
    </location>
</feature>
<gene>
    <name evidence="11" type="primary">BSN</name>
</gene>
<organism evidence="11 12">
    <name type="scientific">Cyprinodon variegatus</name>
    <name type="common">Sheepshead minnow</name>
    <dbReference type="NCBI Taxonomy" id="28743"/>
    <lineage>
        <taxon>Eukaryota</taxon>
        <taxon>Metazoa</taxon>
        <taxon>Chordata</taxon>
        <taxon>Craniata</taxon>
        <taxon>Vertebrata</taxon>
        <taxon>Euteleostomi</taxon>
        <taxon>Actinopterygii</taxon>
        <taxon>Neopterygii</taxon>
        <taxon>Teleostei</taxon>
        <taxon>Neoteleostei</taxon>
        <taxon>Acanthomorphata</taxon>
        <taxon>Ovalentaria</taxon>
        <taxon>Atherinomorphae</taxon>
        <taxon>Cyprinodontiformes</taxon>
        <taxon>Cyprinodontidae</taxon>
        <taxon>Cyprinodon</taxon>
    </lineage>
</organism>
<feature type="compositionally biased region" description="Low complexity" evidence="9">
    <location>
        <begin position="3678"/>
        <end position="3691"/>
    </location>
</feature>
<dbReference type="GO" id="GO:0030424">
    <property type="term" value="C:axon"/>
    <property type="evidence" value="ECO:0007669"/>
    <property type="project" value="TreeGrafter"/>
</dbReference>
<feature type="region of interest" description="Disordered" evidence="9">
    <location>
        <begin position="3644"/>
        <end position="3694"/>
    </location>
</feature>
<feature type="compositionally biased region" description="Basic residues" evidence="9">
    <location>
        <begin position="3808"/>
        <end position="3829"/>
    </location>
</feature>
<feature type="region of interest" description="Disordered" evidence="9">
    <location>
        <begin position="1"/>
        <end position="282"/>
    </location>
</feature>
<feature type="compositionally biased region" description="Basic and acidic residues" evidence="9">
    <location>
        <begin position="804"/>
        <end position="816"/>
    </location>
</feature>
<evidence type="ECO:0000256" key="1">
    <source>
        <dbReference type="ARBA" id="ARBA00022723"/>
    </source>
</evidence>
<feature type="compositionally biased region" description="Low complexity" evidence="9">
    <location>
        <begin position="3944"/>
        <end position="3986"/>
    </location>
</feature>
<dbReference type="SUPFAM" id="SSF57903">
    <property type="entry name" value="FYVE/PHD zinc finger"/>
    <property type="match status" value="1"/>
</dbReference>
<feature type="region of interest" description="Disordered" evidence="9">
    <location>
        <begin position="3415"/>
        <end position="3456"/>
    </location>
</feature>
<feature type="region of interest" description="Disordered" evidence="9">
    <location>
        <begin position="4050"/>
        <end position="4084"/>
    </location>
</feature>
<feature type="compositionally biased region" description="Basic and acidic residues" evidence="9">
    <location>
        <begin position="1108"/>
        <end position="1123"/>
    </location>
</feature>
<dbReference type="GO" id="GO:0098882">
    <property type="term" value="F:structural constituent of presynaptic active zone"/>
    <property type="evidence" value="ECO:0007669"/>
    <property type="project" value="TreeGrafter"/>
</dbReference>
<feature type="region of interest" description="Disordered" evidence="9">
    <location>
        <begin position="539"/>
        <end position="1139"/>
    </location>
</feature>
<feature type="compositionally biased region" description="Polar residues" evidence="9">
    <location>
        <begin position="1551"/>
        <end position="1573"/>
    </location>
</feature>
<feature type="compositionally biased region" description="Acidic residues" evidence="9">
    <location>
        <begin position="785"/>
        <end position="803"/>
    </location>
</feature>
<feature type="compositionally biased region" description="Acidic residues" evidence="9">
    <location>
        <begin position="1040"/>
        <end position="1053"/>
    </location>
</feature>
<feature type="compositionally biased region" description="Low complexity" evidence="9">
    <location>
        <begin position="3107"/>
        <end position="3127"/>
    </location>
</feature>
<feature type="region of interest" description="Disordered" evidence="9">
    <location>
        <begin position="1946"/>
        <end position="1966"/>
    </location>
</feature>
<feature type="compositionally biased region" description="Polar residues" evidence="9">
    <location>
        <begin position="1378"/>
        <end position="1391"/>
    </location>
</feature>
<dbReference type="InterPro" id="IPR013083">
    <property type="entry name" value="Znf_RING/FYVE/PHD"/>
</dbReference>
<sequence>MQRALGIDMTTPRSKSQQQIHSPSHQAKPLVQPQQSAPQPTKPTTAAQPKPPAQSQFTHQQQQGQQQQQRQQQQQQPQSQPYGQTNPYSQPQSQPYPQSQPHSQSQLHSQSQQNSQSQPYSQQQPYSQSQPYSQPQPYSQSQPYSQTQPYSQSQQYPQPQSYPPSQPGPQMQPQTQPGLGGPQSKMTPSQQNMRSEPYSQRGLGAQGGVGGPTGGSGQQGGPRIPHPGAVPLPGLTKAPSQPDLGRGSPMHQSMTRQQDQTRSAGSSPAHRPQSQAPAQDGLTKLFGFGASLLNQASTLINVDPLPTASTQPSPSRGKVVFSNATPDNKLQQQGTSGTKPFSTGGPHAPSQMGGPKAAGQGGGFSGPAQMGGPYQPSQMGGPQAPSQTGGVQGRNQTGGPHAPAQIAGTIGGPQVPTQKQQQQAGPQKQQMTPQQPFAQSQKEQQGQQTPSPQQKMLQKQEPVSVTSSAPEPEKPKVNCPLCKTELNIGSSDPPNYNTCTQCQSQVCNLCGFNPTPHLVEKKEWLCLNCQTQRLLSGGGLDEPPLPVPHQSPKHQPLSSPRHQTPTTQQSPLHKSTTQQGPRPAQPQTQKIQPGTGVSGPMAPQSAKPATDAKSTTPAAAKVLTTEAQKQMKPTEEKPKTEPDNQTAKETKPSQKKGEQITPVKEIKKPRQYDDTKNNSTHDLSRSPQSLSDTGYSSDGISSSHSEITGLIQEEEMKLSERGIIGRGSPPSPSEITKLESSMRPLLEKSLSEEKPDRRGRKHRDRDLDDRGKHRPRSLSIPPDAYDSDEELEDILEEEEDGGDWEGKRKEGKEERKEKKKKEKEKEADPTEMTDEEFMRRQIMEMSADEDNEEDEEEIEDDEDEEDEGYGYQKSKKTHHKHILSDSGKEKRRLQHHSSSFEEETKTSSDVFKGSVEEGEEDLMASQGGLRRFKTIELNNTNSYSRDMELSNENDLNLDREPELEMESLTGSPEERSRGDYSSTLPPTSSSYGSGQSPTSISSMEEDSDSSPSRRQRLEEAKQQRKARHRSHGPLLPTIEDSSEEDELREEEELLREQEKMREVEQQRIRSTARKTKRDKEELRAQRRRERSKTPPSNLSPIEDASPTEELRQAAEMEELHRSSASEYSPQSLDSEAEGYESKIYKSGSEYNLPTFMSLYSPIEKSSSTTTTTAPSSTSKPLKSAEEVYEEMMRKAEMLQNQEKLQQQQQQHARHGQYYEEDINGQNYDDDYDYEQDQTGYDNEAAEIENDIYEEIRQTSQNITKMQQATDEQVEIEIETSFADKQLLDTGSAFAKLLEQSNALLTPGTSPTQISAPVSFAESGSRIPDVRVSQHFTAKDGHKDRIKSQAGKNGITPTVAATTIAAYGVYARDAVTLSQTGSSHSMTTTQSETSRRHTGSLATSSATVSSVCSKIAEITQAYSQREVITRRIGDTRGVQVRDSSTSSAERVIEPRSPKYTTYYRSTSPPLSPSPPPPQSPIRSPSRKATAEFSTQTFSSALRMEPAGSGPTSPVIAQGTQTAHRTISPRLYRQQSSQEAPYSPPPVPARPMTVNTATSPLSSPTRFSRQSTFDSYSPCASPPDTPPYQQSPTRSFYRPQRVEKVNVGTSMVTTASLYSRGSVSMDNISLCRISTVPGTSRVEQGHMIQGGSVVDLRTATHSAPIIMTDQGMDLTSLATESRKYHGGPEGSRHSTIIQPLIMNLNTQETTTPTTVSVTVAASMFMTQLKQPMVYGDPHHSRIDLGQGMGSAVCLSQNKSPISPPTDPSIPKIDAKLEDLSIQQRELQKQQEKLQKQQELLEQQLQQHHQLQQHQQQASVLSKYNLSGQISPLTKKNLIVSQTSTASTVVSAVSPVINPDLYAAGPIELKGKSSPPGLMSGGKSPHSMVVQMDGGPEPVRAVTQLVKVEEGQDAVDLTGGQIKPDQTACCDVVYRLPFGGSCVGVSEKEGIRPPSAPPISYESDHERQPGRYHEYPMDARKAYTLPFPGRLQPSMSDTNLADAGLQPYNSKYEPQLQPSGELVMDLTAMKQSYGGYMGMQYGSYTDLRHGGEISAQALPIRRYNSLSNISSDYGYSARDIAGFQEANLAQYSATTAREISRMCAALNSMDRYGSNPDLMQFGTLGRGTGPGASRFAAGMGLRQSLIFGLDGKPMSQNQALTNLINARQASLRAMYPAAIRSSDGMIYSTIQTPIASTLPITTQPASVLRPLLRGVYRPYASPNMTPVPLASLTRLPISPRMPLTGQVPLRYPAPGLLQTTSVTVFTTTATSTSAPGGALVPVSSTATSSTLQEEPVYLGKGAKVTSVDVTSVPGAVVNLSESQQQPINLSQTHLNTQQQPMTMAQQPQPPPAAHAYPPSSPAITQGYTQSAAGPSVPAGGLPIPCGLPPFPPPGAMHKEGETEAERLHRQQEQLLQMERERVELEKLRQLRLQEELERERMELKLHREKEQILVQRELQELQNIKDQVLQQQQQEREKQLVLQREQLAQQKSQLDQIQSLQQQLQQQLQEQKRLKTAAQTIQLDMTGQPLHPYIDSQMSSRSLPNSSSEICLRSQDEQMEARAGMRKHSSLSRLTRDTTDGDGVVFYGSPRRIVDSCVQTDDEDGEERYMMRHRTRRRGRSVDCSVQTDDDEDKAETEHPVRRRRSRFSRHTESAATGTSTASTTTSATDTKAESSKIVSSSIAVQTIREVSCQTEVEHLGRVSPAIHVTLPDPNKVEIVHYISGPERTQKGQSLACQTDPEGQSQGVVAPQLSVPTTVSPYSSSTSTGTLPSSSTDLHNQQRQQQHVAANAAKFERRRPDPLDINYQPHNHLHNESISSIIRQQQTAPKSPQVLYSPVSPVSPHRLLETSLSSDRLNKAHVTPQQKSYTAESPQRHPSVPRPIKSTHRSMSDPKSLSPTTEEHAKARLSLYQQQALQNQLAALQQSSLLRKVKRTLPSPPPDETATSAHLTMMTPAQQQIYLSSVPSLKPSSRSGLAAKASLLKDLTHELKAVEQESTKLRKQQAELEEEEKEIDAKLRYLELGIHQRKETLVKERERRDIAYLRCMGDTRDYMSDSELNNLRLAAAAASHETNGLLTTRPSTAPLSQFTSDLNTAAQYPPTSSFLSCQYPQSQPAAPSQQSSLSYQSSTFNQPPYPTVSQSQALPQPMTLQSHAPPPGPTYQPQTSYPSHTYPQAQPPYPQTDLGLPSAPQPQPPAGPTGFGHAPPGQPPYPTHSSPYPSAVSPYPTQTTPYPGQPQADILTVHPGRPRQTSLAELEHKMPTNYETISNPTVVVTTTAQDATFSCAAPAYGPYTGTTTLASSYGPYGSATVSNSYSGYSTVPPSTYGPYTTTPAGSYGQYTTTTANTYGYTTTTASSYGQYTSTVSNAYGHPVDSPSTYSTAEGMYGAPGLEQNIPRNYMMIDDVSELTAKDGLGTTAGDMMHHGSSGRYPGDIHGHSSTTGSTTRGGTGSSPYGRAPEEEAAMQDELYDHHGRGKSSYRHGPLGGSSSVSASLGGGSPYFYDYDYKLTGIRSGVQKSLASSRSLLAPAVMSSKRSSKHRKLGTMEQKISKFSPIEEARDVEADLASYSTGEAYPSSHVRGRQLIEDYGFKRSAFNGTSGTTHGSRYYGMTVDEDDRIYYTSSGRSRSHGYGMDKISARDYHNYRSRSYERDDRSYPSGYRGRHPTRQYSEEENPFSPLGKLTSSGRSSSLGRDPYDSHNSRYYYYYGNYGSSHSLPDVQDHIRDLPRTHVYKSDDTYIIDDYHCAVSDSEAYHLGQEETDWFEKPRSSSRHYGSSHSGRSRHGIKHTYHDYDEPPEEDLWPQDEYSHGGRHSSSRDHRHHGSSSRHSSTRHSDEPRSSRSSKGHPKDPSMRHDPSGRSSSSGRRGESRSGGYHSSDYSRDPSGHHHGQRSSRQGDPHRSSRSKSQGQVDMQGQQPGSRSGSGSGRAQGSAGGPPGSGRQGGPGSQSDGTQGQRTQLQQQAQTSAVRPGQPGTTATTGLQQQTPTQGQGMGMGMGMGQAQAKPGQMGPAGGPMGQARPTGAAGATPSTMMKIDTPPATAIGAKAAPVMASKAGQPPLTGIGSKAAPRPGGIGSAAAGQPGMEGEGMFSKILPGSAAEQAGKLGEAISGFGKKFTSLF</sequence>
<evidence type="ECO:0000256" key="9">
    <source>
        <dbReference type="SAM" id="MobiDB-lite"/>
    </source>
</evidence>
<feature type="compositionally biased region" description="Low complexity" evidence="9">
    <location>
        <begin position="1199"/>
        <end position="1210"/>
    </location>
</feature>
<feature type="compositionally biased region" description="Low complexity" evidence="9">
    <location>
        <begin position="32"/>
        <end position="159"/>
    </location>
</feature>
<feature type="compositionally biased region" description="Low complexity" evidence="9">
    <location>
        <begin position="2753"/>
        <end position="2773"/>
    </location>
</feature>
<comment type="subcellular location">
    <subcellularLocation>
        <location evidence="7">Presynaptic active zone</location>
    </subcellularLocation>
</comment>
<feature type="compositionally biased region" description="Low complexity" evidence="9">
    <location>
        <begin position="3996"/>
        <end position="4005"/>
    </location>
</feature>
<dbReference type="GeneTree" id="ENSGT00620000087961"/>
<keyword evidence="12" id="KW-1185">Reference proteome</keyword>
<feature type="compositionally biased region" description="Polar residues" evidence="9">
    <location>
        <begin position="677"/>
        <end position="690"/>
    </location>
</feature>
<feature type="compositionally biased region" description="Gly residues" evidence="9">
    <location>
        <begin position="204"/>
        <end position="220"/>
    </location>
</feature>
<dbReference type="GO" id="GO:0098982">
    <property type="term" value="C:GABA-ergic synapse"/>
    <property type="evidence" value="ECO:0007669"/>
    <property type="project" value="TreeGrafter"/>
</dbReference>
<dbReference type="Gene3D" id="3.30.40.10">
    <property type="entry name" value="Zinc/RING finger domain, C3HC4 (zinc finger)"/>
    <property type="match status" value="1"/>
</dbReference>
<feature type="compositionally biased region" description="Polar residues" evidence="9">
    <location>
        <begin position="2860"/>
        <end position="2870"/>
    </location>
</feature>
<feature type="region of interest" description="Disordered" evidence="9">
    <location>
        <begin position="1378"/>
        <end position="1405"/>
    </location>
</feature>
<dbReference type="STRING" id="28743.ENSCVAP00000027230"/>
<evidence type="ECO:0000256" key="3">
    <source>
        <dbReference type="ARBA" id="ARBA00022771"/>
    </source>
</evidence>
<feature type="compositionally biased region" description="Low complexity" evidence="9">
    <location>
        <begin position="980"/>
        <end position="1002"/>
    </location>
</feature>
<keyword evidence="1" id="KW-0479">Metal-binding</keyword>
<feature type="compositionally biased region" description="Pro residues" evidence="9">
    <location>
        <begin position="2382"/>
        <end position="2391"/>
    </location>
</feature>
<feature type="compositionally biased region" description="Polar residues" evidence="9">
    <location>
        <begin position="2728"/>
        <end position="2744"/>
    </location>
</feature>
<dbReference type="GO" id="GO:1904071">
    <property type="term" value="P:presynaptic active zone assembly"/>
    <property type="evidence" value="ECO:0007669"/>
    <property type="project" value="TreeGrafter"/>
</dbReference>
<feature type="compositionally biased region" description="Polar residues" evidence="9">
    <location>
        <begin position="185"/>
        <end position="198"/>
    </location>
</feature>
<feature type="compositionally biased region" description="Basic and acidic residues" evidence="9">
    <location>
        <begin position="3844"/>
        <end position="3855"/>
    </location>
</feature>
<feature type="compositionally biased region" description="Polar residues" evidence="9">
    <location>
        <begin position="375"/>
        <end position="398"/>
    </location>
</feature>
<feature type="region of interest" description="Disordered" evidence="9">
    <location>
        <begin position="3104"/>
        <end position="3239"/>
    </location>
</feature>
<dbReference type="Ensembl" id="ENSCVAT00000018065.1">
    <property type="protein sequence ID" value="ENSCVAP00000027230.1"/>
    <property type="gene ID" value="ENSCVAG00000013399.1"/>
</dbReference>
<feature type="compositionally biased region" description="Basic and acidic residues" evidence="9">
    <location>
        <begin position="745"/>
        <end position="756"/>
    </location>
</feature>
<feature type="region of interest" description="Disordered" evidence="9">
    <location>
        <begin position="303"/>
        <end position="479"/>
    </location>
</feature>
<feature type="compositionally biased region" description="Polar residues" evidence="9">
    <location>
        <begin position="2360"/>
        <end position="2369"/>
    </location>
</feature>
<reference evidence="11" key="1">
    <citation type="submission" date="2025-08" db="UniProtKB">
        <authorList>
            <consortium name="Ensembl"/>
        </authorList>
    </citation>
    <scope>IDENTIFICATION</scope>
</reference>
<keyword evidence="2" id="KW-0677">Repeat</keyword>
<evidence type="ECO:0000256" key="2">
    <source>
        <dbReference type="ARBA" id="ARBA00022737"/>
    </source>
</evidence>
<feature type="compositionally biased region" description="Low complexity" evidence="9">
    <location>
        <begin position="691"/>
        <end position="708"/>
    </location>
</feature>
<dbReference type="GO" id="GO:0098978">
    <property type="term" value="C:glutamatergic synapse"/>
    <property type="evidence" value="ECO:0007669"/>
    <property type="project" value="TreeGrafter"/>
</dbReference>
<dbReference type="InterPro" id="IPR011011">
    <property type="entry name" value="Znf_FYVE_PHD"/>
</dbReference>
<protein>
    <submittedName>
        <fullName evidence="11">Bassoon presynaptic cytomatrix protein</fullName>
    </submittedName>
</protein>
<dbReference type="GO" id="GO:0008270">
    <property type="term" value="F:zinc ion binding"/>
    <property type="evidence" value="ECO:0007669"/>
    <property type="project" value="UniProtKB-KW"/>
</dbReference>
<reference evidence="11" key="2">
    <citation type="submission" date="2025-09" db="UniProtKB">
        <authorList>
            <consortium name="Ensembl"/>
        </authorList>
    </citation>
    <scope>IDENTIFICATION</scope>
</reference>
<keyword evidence="4" id="KW-0862">Zinc</keyword>
<evidence type="ECO:0000313" key="12">
    <source>
        <dbReference type="Proteomes" id="UP000265020"/>
    </source>
</evidence>
<feature type="compositionally biased region" description="Acidic residues" evidence="9">
    <location>
        <begin position="846"/>
        <end position="868"/>
    </location>
</feature>
<name>A0A3Q2GJ61_CYPVA</name>
<evidence type="ECO:0000313" key="11">
    <source>
        <dbReference type="Ensembl" id="ENSCVAP00000027230.1"/>
    </source>
</evidence>
<evidence type="ECO:0000256" key="8">
    <source>
        <dbReference type="SAM" id="Coils"/>
    </source>
</evidence>
<feature type="region of interest" description="Disordered" evidence="9">
    <location>
        <begin position="2599"/>
        <end position="2678"/>
    </location>
</feature>
<dbReference type="GO" id="GO:0048788">
    <property type="term" value="C:cytoskeleton of presynaptic active zone"/>
    <property type="evidence" value="ECO:0007669"/>
    <property type="project" value="TreeGrafter"/>
</dbReference>
<feature type="compositionally biased region" description="Low complexity" evidence="9">
    <location>
        <begin position="1456"/>
        <end position="1467"/>
    </location>
</feature>
<feature type="region of interest" description="Disordered" evidence="9">
    <location>
        <begin position="1163"/>
        <end position="1184"/>
    </location>
</feature>
<feature type="domain" description="Zinc finger piccolo-type" evidence="10">
    <location>
        <begin position="478"/>
        <end position="535"/>
    </location>
</feature>
<dbReference type="CDD" id="cd15772">
    <property type="entry name" value="FYVE2_BSN_PCLO"/>
    <property type="match status" value="1"/>
</dbReference>
<keyword evidence="5" id="KW-0770">Synapse</keyword>
<keyword evidence="8" id="KW-0175">Coiled coil</keyword>
<evidence type="ECO:0000259" key="10">
    <source>
        <dbReference type="Pfam" id="PF05715"/>
    </source>
</evidence>
<dbReference type="InterPro" id="IPR052098">
    <property type="entry name" value="Presynaptic_Scaffold_Bsn/Pclo"/>
</dbReference>
<evidence type="ECO:0000256" key="7">
    <source>
        <dbReference type="ARBA" id="ARBA00034101"/>
    </source>
</evidence>
<feature type="compositionally biased region" description="Pro residues" evidence="9">
    <location>
        <begin position="1468"/>
        <end position="1478"/>
    </location>
</feature>
<feature type="region of interest" description="Disordered" evidence="9">
    <location>
        <begin position="3759"/>
        <end position="4033"/>
    </location>
</feature>
<dbReference type="Pfam" id="PF05715">
    <property type="entry name" value="zf-piccolo"/>
    <property type="match status" value="1"/>
</dbReference>
<feature type="compositionally biased region" description="Basic and acidic residues" evidence="9">
    <location>
        <begin position="632"/>
        <end position="676"/>
    </location>
</feature>
<keyword evidence="3" id="KW-0863">Zinc-finger</keyword>
<keyword evidence="6" id="KW-0966">Cell projection</keyword>
<feature type="compositionally biased region" description="Polar residues" evidence="9">
    <location>
        <begin position="2774"/>
        <end position="2785"/>
    </location>
</feature>
<evidence type="ECO:0000256" key="5">
    <source>
        <dbReference type="ARBA" id="ARBA00023018"/>
    </source>
</evidence>
<feature type="region of interest" description="Disordered" evidence="9">
    <location>
        <begin position="2339"/>
        <end position="2405"/>
    </location>
</feature>
<feature type="compositionally biased region" description="Low complexity" evidence="9">
    <location>
        <begin position="2651"/>
        <end position="2667"/>
    </location>
</feature>
<feature type="compositionally biased region" description="Polar residues" evidence="9">
    <location>
        <begin position="936"/>
        <end position="954"/>
    </location>
</feature>
<dbReference type="GO" id="GO:0035418">
    <property type="term" value="P:protein localization to synapse"/>
    <property type="evidence" value="ECO:0007669"/>
    <property type="project" value="TreeGrafter"/>
</dbReference>
<evidence type="ECO:0000256" key="4">
    <source>
        <dbReference type="ARBA" id="ARBA00022833"/>
    </source>
</evidence>
<dbReference type="PANTHER" id="PTHR14113">
    <property type="entry name" value="PICCOLO/BASSOON"/>
    <property type="match status" value="1"/>
</dbReference>
<feature type="compositionally biased region" description="Polar residues" evidence="9">
    <location>
        <begin position="3128"/>
        <end position="3151"/>
    </location>
</feature>
<dbReference type="InterPro" id="IPR008899">
    <property type="entry name" value="Znf_piccolo"/>
</dbReference>
<feature type="compositionally biased region" description="Basic and acidic residues" evidence="9">
    <location>
        <begin position="3644"/>
        <end position="3654"/>
    </location>
</feature>
<feature type="compositionally biased region" description="Low complexity" evidence="9">
    <location>
        <begin position="1165"/>
        <end position="1178"/>
    </location>
</feature>
<feature type="region of interest" description="Disordered" evidence="9">
    <location>
        <begin position="2727"/>
        <end position="2746"/>
    </location>
</feature>
<feature type="compositionally biased region" description="Basic and acidic residues" evidence="9">
    <location>
        <begin position="1054"/>
        <end position="1067"/>
    </location>
</feature>
<dbReference type="OMA" id="IQDEPVY"/>
<feature type="compositionally biased region" description="Polar residues" evidence="9">
    <location>
        <begin position="11"/>
        <end position="25"/>
    </location>
</feature>
<feature type="region of interest" description="Disordered" evidence="9">
    <location>
        <begin position="2753"/>
        <end position="2787"/>
    </location>
</feature>
<evidence type="ECO:0000256" key="6">
    <source>
        <dbReference type="ARBA" id="ARBA00023273"/>
    </source>
</evidence>
<feature type="compositionally biased region" description="Polar residues" evidence="9">
    <location>
        <begin position="556"/>
        <end position="592"/>
    </location>
</feature>
<accession>A0A3Q2GJ61</accession>
<dbReference type="Proteomes" id="UP000265020">
    <property type="component" value="Unassembled WGS sequence"/>
</dbReference>
<feature type="compositionally biased region" description="Gly residues" evidence="9">
    <location>
        <begin position="3919"/>
        <end position="3943"/>
    </location>
</feature>
<feature type="compositionally biased region" description="Polar residues" evidence="9">
    <location>
        <begin position="1124"/>
        <end position="1133"/>
    </location>
</feature>
<feature type="compositionally biased region" description="Low complexity" evidence="9">
    <location>
        <begin position="168"/>
        <end position="177"/>
    </location>
</feature>
<feature type="compositionally biased region" description="Polar residues" evidence="9">
    <location>
        <begin position="3160"/>
        <end position="3170"/>
    </location>
</feature>
<dbReference type="PANTHER" id="PTHR14113:SF1">
    <property type="entry name" value="PROTEIN BASSOON"/>
    <property type="match status" value="1"/>
</dbReference>
<feature type="compositionally biased region" description="Polar residues" evidence="9">
    <location>
        <begin position="322"/>
        <end position="341"/>
    </location>
</feature>
<feature type="region of interest" description="Disordered" evidence="9">
    <location>
        <begin position="1436"/>
        <end position="1597"/>
    </location>
</feature>
<feature type="compositionally biased region" description="Low complexity" evidence="9">
    <location>
        <begin position="3212"/>
        <end position="3236"/>
    </location>
</feature>
<feature type="compositionally biased region" description="Polar residues" evidence="9">
    <location>
        <begin position="250"/>
        <end position="277"/>
    </location>
</feature>
<feature type="compositionally biased region" description="Basic and acidic residues" evidence="9">
    <location>
        <begin position="2393"/>
        <end position="2405"/>
    </location>
</feature>
<feature type="region of interest" description="Disordered" evidence="9">
    <location>
        <begin position="2847"/>
        <end position="2901"/>
    </location>
</feature>